<reference evidence="5" key="1">
    <citation type="submission" date="2022-08" db="UniProtKB">
        <authorList>
            <consortium name="EnsemblMetazoa"/>
        </authorList>
    </citation>
    <scope>IDENTIFICATION</scope>
    <source>
        <strain evidence="5">Israel</strain>
    </source>
</reference>
<dbReference type="GO" id="GO:0016042">
    <property type="term" value="P:lipid catabolic process"/>
    <property type="evidence" value="ECO:0007669"/>
    <property type="project" value="TreeGrafter"/>
</dbReference>
<dbReference type="GO" id="GO:0005615">
    <property type="term" value="C:extracellular space"/>
    <property type="evidence" value="ECO:0007669"/>
    <property type="project" value="TreeGrafter"/>
</dbReference>
<dbReference type="PANTHER" id="PTHR11610">
    <property type="entry name" value="LIPASE"/>
    <property type="match status" value="1"/>
</dbReference>
<dbReference type="FunFam" id="3.40.50.1820:FF:000076">
    <property type="entry name" value="phospholipase A1"/>
    <property type="match status" value="1"/>
</dbReference>
<dbReference type="CDD" id="cd00707">
    <property type="entry name" value="Pancreat_lipase_like"/>
    <property type="match status" value="1"/>
</dbReference>
<dbReference type="Pfam" id="PF00151">
    <property type="entry name" value="Lipase"/>
    <property type="match status" value="1"/>
</dbReference>
<dbReference type="EnsemblMetazoa" id="PPAI000987-RA">
    <property type="protein sequence ID" value="PPAI000987-PA"/>
    <property type="gene ID" value="PPAI000987"/>
</dbReference>
<keyword evidence="6" id="KW-1185">Reference proteome</keyword>
<dbReference type="GO" id="GO:0016298">
    <property type="term" value="F:lipase activity"/>
    <property type="evidence" value="ECO:0007669"/>
    <property type="project" value="InterPro"/>
</dbReference>
<evidence type="ECO:0000256" key="2">
    <source>
        <dbReference type="ARBA" id="ARBA00010701"/>
    </source>
</evidence>
<proteinExistence type="inferred from homology"/>
<comment type="similarity">
    <text evidence="2 4">Belongs to the AB hydrolase superfamily. Lipase family.</text>
</comment>
<dbReference type="PRINTS" id="PR00821">
    <property type="entry name" value="TAGLIPASE"/>
</dbReference>
<evidence type="ECO:0000313" key="6">
    <source>
        <dbReference type="Proteomes" id="UP000092462"/>
    </source>
</evidence>
<dbReference type="EMBL" id="AJVK01021732">
    <property type="status" value="NOT_ANNOTATED_CDS"/>
    <property type="molecule type" value="Genomic_DNA"/>
</dbReference>
<protein>
    <submittedName>
        <fullName evidence="5">Uncharacterized protein</fullName>
    </submittedName>
</protein>
<dbReference type="GO" id="GO:0017171">
    <property type="term" value="F:serine hydrolase activity"/>
    <property type="evidence" value="ECO:0007669"/>
    <property type="project" value="TreeGrafter"/>
</dbReference>
<dbReference type="Proteomes" id="UP000092462">
    <property type="component" value="Unassembled WGS sequence"/>
</dbReference>
<dbReference type="InterPro" id="IPR000734">
    <property type="entry name" value="TAG_lipase"/>
</dbReference>
<keyword evidence="3" id="KW-0964">Secreted</keyword>
<dbReference type="VEuPathDB" id="VectorBase:PPAPM1_003777"/>
<dbReference type="InterPro" id="IPR013818">
    <property type="entry name" value="Lipase"/>
</dbReference>
<accession>A0A1B0D0W3</accession>
<evidence type="ECO:0000256" key="4">
    <source>
        <dbReference type="RuleBase" id="RU004262"/>
    </source>
</evidence>
<dbReference type="Gene3D" id="3.40.50.1820">
    <property type="entry name" value="alpha/beta hydrolase"/>
    <property type="match status" value="1"/>
</dbReference>
<name>A0A1B0D0W3_PHLPP</name>
<comment type="subcellular location">
    <subcellularLocation>
        <location evidence="1">Secreted</location>
    </subcellularLocation>
</comment>
<evidence type="ECO:0000256" key="1">
    <source>
        <dbReference type="ARBA" id="ARBA00004613"/>
    </source>
</evidence>
<dbReference type="InterPro" id="IPR029058">
    <property type="entry name" value="AB_hydrolase_fold"/>
</dbReference>
<dbReference type="InterPro" id="IPR033906">
    <property type="entry name" value="Lipase_N"/>
</dbReference>
<organism evidence="5 6">
    <name type="scientific">Phlebotomus papatasi</name>
    <name type="common">Sandfly</name>
    <dbReference type="NCBI Taxonomy" id="29031"/>
    <lineage>
        <taxon>Eukaryota</taxon>
        <taxon>Metazoa</taxon>
        <taxon>Ecdysozoa</taxon>
        <taxon>Arthropoda</taxon>
        <taxon>Hexapoda</taxon>
        <taxon>Insecta</taxon>
        <taxon>Pterygota</taxon>
        <taxon>Neoptera</taxon>
        <taxon>Endopterygota</taxon>
        <taxon>Diptera</taxon>
        <taxon>Nematocera</taxon>
        <taxon>Psychodoidea</taxon>
        <taxon>Psychodidae</taxon>
        <taxon>Phlebotomus</taxon>
        <taxon>Phlebotomus</taxon>
    </lineage>
</organism>
<dbReference type="VEuPathDB" id="VectorBase:PPAI000987"/>
<dbReference type="AlphaFoldDB" id="A0A1B0D0W3"/>
<evidence type="ECO:0000256" key="3">
    <source>
        <dbReference type="ARBA" id="ARBA00022525"/>
    </source>
</evidence>
<evidence type="ECO:0000313" key="5">
    <source>
        <dbReference type="EnsemblMetazoa" id="PPAI000987-PA"/>
    </source>
</evidence>
<dbReference type="SUPFAM" id="SSF53474">
    <property type="entry name" value="alpha/beta-Hydrolases"/>
    <property type="match status" value="1"/>
</dbReference>
<sequence length="349" mass="37565">MKVLAVALLLSVGVYSIPLDFPPRPPIVVSPREVQQEPEWALVPDAEGNFHLVDVKAEAAAEPDTFFEAERDVVFRLFTHTVHNRVVQLDNPDSLTGSSFNPGHPTRFVIHGWNGDGNSGINNAIRTAYLARGNFNVFVVDWGLGANANYVTSRNRVGAVGAALARFIIFLHQQTGMTFGSVTVVGHSLGAHIAGLAGKNTQGTGRLGVIVGLDAALPLFSVDQPAQRLHNSDADYVESIHTNAGLLGFDQPLGDASFYPNFGRSQPGCGIDIAGNCAHSRAHQFFAESITSDRGFWARQCRNYNDILQENCVAAGIDQLMGGEPSNTNARGVFWLRTNSNSPFAVGQV</sequence>
<dbReference type="PANTHER" id="PTHR11610:SF150">
    <property type="entry name" value="FI01825P-RELATED"/>
    <property type="match status" value="1"/>
</dbReference>